<evidence type="ECO:0000313" key="2">
    <source>
        <dbReference type="Proteomes" id="UP001518989"/>
    </source>
</evidence>
<reference evidence="1 2" key="1">
    <citation type="submission" date="2020-09" db="EMBL/GenBank/DDBJ databases">
        <title>Roseomonas.</title>
        <authorList>
            <person name="Zhu W."/>
        </authorList>
    </citation>
    <scope>NUCLEOTIDE SEQUENCE [LARGE SCALE GENOMIC DNA]</scope>
    <source>
        <strain evidence="1 2">573</strain>
    </source>
</reference>
<keyword evidence="2" id="KW-1185">Reference proteome</keyword>
<name>A0ABS3KV35_9PROT</name>
<dbReference type="EMBL" id="JACTNG010000014">
    <property type="protein sequence ID" value="MBO1081341.1"/>
    <property type="molecule type" value="Genomic_DNA"/>
</dbReference>
<evidence type="ECO:0008006" key="3">
    <source>
        <dbReference type="Google" id="ProtNLM"/>
    </source>
</evidence>
<organism evidence="1 2">
    <name type="scientific">Roseomonas haemaphysalidis</name>
    <dbReference type="NCBI Taxonomy" id="2768162"/>
    <lineage>
        <taxon>Bacteria</taxon>
        <taxon>Pseudomonadati</taxon>
        <taxon>Pseudomonadota</taxon>
        <taxon>Alphaproteobacteria</taxon>
        <taxon>Acetobacterales</taxon>
        <taxon>Roseomonadaceae</taxon>
        <taxon>Roseomonas</taxon>
    </lineage>
</organism>
<dbReference type="Proteomes" id="UP001518989">
    <property type="component" value="Unassembled WGS sequence"/>
</dbReference>
<proteinExistence type="predicted"/>
<comment type="caution">
    <text evidence="1">The sequence shown here is derived from an EMBL/GenBank/DDBJ whole genome shotgun (WGS) entry which is preliminary data.</text>
</comment>
<evidence type="ECO:0000313" key="1">
    <source>
        <dbReference type="EMBL" id="MBO1081341.1"/>
    </source>
</evidence>
<accession>A0ABS3KV35</accession>
<gene>
    <name evidence="1" type="ORF">IAI61_20105</name>
</gene>
<sequence>MNGFLTTNGSFAPAMLAGLFRRCLALPLLVALSACGGGGSLWSGGGSSLDARSAPASVPARVPDPLADFAARAQIGQEEYVGNPQAPARVTRAYNSGGGRPCRELLLGGLTAGRQLIYCEEAPGQWVGVRPLLRNGAPPSNAAVFAP</sequence>
<protein>
    <recommendedName>
        <fullName evidence="3">Surface antigen domain-containing protein</fullName>
    </recommendedName>
</protein>
<dbReference type="RefSeq" id="WP_207419519.1">
    <property type="nucleotide sequence ID" value="NZ_CP061177.1"/>
</dbReference>